<evidence type="ECO:0000313" key="7">
    <source>
        <dbReference type="Proteomes" id="UP001302652"/>
    </source>
</evidence>
<comment type="similarity">
    <text evidence="2">Belongs to the bacterial solute-binding protein 2 family.</text>
</comment>
<evidence type="ECO:0000256" key="2">
    <source>
        <dbReference type="ARBA" id="ARBA00007639"/>
    </source>
</evidence>
<feature type="chain" id="PRO_5045151868" evidence="4">
    <location>
        <begin position="37"/>
        <end position="337"/>
    </location>
</feature>
<accession>A0ABZ0E9R7</accession>
<dbReference type="InterPro" id="IPR028082">
    <property type="entry name" value="Peripla_BP_I"/>
</dbReference>
<dbReference type="Gene3D" id="3.40.50.2300">
    <property type="match status" value="2"/>
</dbReference>
<keyword evidence="7" id="KW-1185">Reference proteome</keyword>
<dbReference type="PANTHER" id="PTHR46847">
    <property type="entry name" value="D-ALLOSE-BINDING PERIPLASMIC PROTEIN-RELATED"/>
    <property type="match status" value="1"/>
</dbReference>
<dbReference type="PANTHER" id="PTHR46847:SF1">
    <property type="entry name" value="D-ALLOSE-BINDING PERIPLASMIC PROTEIN-RELATED"/>
    <property type="match status" value="1"/>
</dbReference>
<dbReference type="RefSeq" id="WP_317015710.1">
    <property type="nucleotide sequence ID" value="NZ_CP136511.1"/>
</dbReference>
<keyword evidence="3 4" id="KW-0732">Signal</keyword>
<dbReference type="EMBL" id="CP136511">
    <property type="protein sequence ID" value="WOD13969.1"/>
    <property type="molecule type" value="Genomic_DNA"/>
</dbReference>
<gene>
    <name evidence="6" type="ORF">RW095_08655</name>
</gene>
<dbReference type="InterPro" id="IPR025997">
    <property type="entry name" value="SBP_2_dom"/>
</dbReference>
<comment type="subcellular location">
    <subcellularLocation>
        <location evidence="1">Cell envelope</location>
    </subcellularLocation>
</comment>
<dbReference type="Pfam" id="PF13407">
    <property type="entry name" value="Peripla_BP_4"/>
    <property type="match status" value="1"/>
</dbReference>
<dbReference type="Proteomes" id="UP001302652">
    <property type="component" value="Chromosome 3"/>
</dbReference>
<proteinExistence type="inferred from homology"/>
<sequence length="337" mass="35754">MKNTRKSVFMTRALKTVGALMLGTLLGAPFTGSAYAQQANSGKHFAYLTPGLDLPFWRIVGKGVSDTIKAQGGTTTIYDSHNDAATQLKNAQDAVAQGVAGIVISPTDSSTAPAVLQVAARAKIPVVIADIGTTSGDYVSFISSENEKGAYETGKKLAQVMKQKGWDKGGYGISSISLARQNGKLRTEGFRRAMKEAGIPEVALDQMQRYTADETFRFAQDMLTAHPDMHGVFVQTDAPTLGAARAIQVAHKQSDVALVAFDGIPQFVDMIRDGSLTASGMQQPYLMGQKAAGALLGHLAGKEPPKSVVVPVVVVSKDNLDQELPVIKQTVFGGELK</sequence>
<feature type="domain" description="Periplasmic binding protein" evidence="5">
    <location>
        <begin position="45"/>
        <end position="303"/>
    </location>
</feature>
<name>A0ABZ0E9R7_9BURK</name>
<evidence type="ECO:0000259" key="5">
    <source>
        <dbReference type="Pfam" id="PF13407"/>
    </source>
</evidence>
<evidence type="ECO:0000313" key="6">
    <source>
        <dbReference type="EMBL" id="WOD13969.1"/>
    </source>
</evidence>
<feature type="signal peptide" evidence="4">
    <location>
        <begin position="1"/>
        <end position="36"/>
    </location>
</feature>
<protein>
    <submittedName>
        <fullName evidence="6">Substrate-binding domain-containing protein</fullName>
    </submittedName>
</protein>
<evidence type="ECO:0000256" key="3">
    <source>
        <dbReference type="ARBA" id="ARBA00022729"/>
    </source>
</evidence>
<evidence type="ECO:0000256" key="4">
    <source>
        <dbReference type="SAM" id="SignalP"/>
    </source>
</evidence>
<reference evidence="6 7" key="1">
    <citation type="submission" date="2023-10" db="EMBL/GenBank/DDBJ databases">
        <title>Surface-active antibiotics is a multifunctional adaptation for post-fire microbes.</title>
        <authorList>
            <person name="Liu M.D."/>
            <person name="Du Y."/>
            <person name="Koupaei S.K."/>
            <person name="Kim N.R."/>
            <person name="Zhang W."/>
            <person name="Traxler M.F."/>
        </authorList>
    </citation>
    <scope>NUCLEOTIDE SEQUENCE [LARGE SCALE GENOMIC DNA]</scope>
    <source>
        <strain evidence="6 7">F3</strain>
    </source>
</reference>
<evidence type="ECO:0000256" key="1">
    <source>
        <dbReference type="ARBA" id="ARBA00004196"/>
    </source>
</evidence>
<organism evidence="6 7">
    <name type="scientific">Paraburkholderia kirstenboschensis</name>
    <dbReference type="NCBI Taxonomy" id="1245436"/>
    <lineage>
        <taxon>Bacteria</taxon>
        <taxon>Pseudomonadati</taxon>
        <taxon>Pseudomonadota</taxon>
        <taxon>Betaproteobacteria</taxon>
        <taxon>Burkholderiales</taxon>
        <taxon>Burkholderiaceae</taxon>
        <taxon>Paraburkholderia</taxon>
    </lineage>
</organism>
<dbReference type="SUPFAM" id="SSF53822">
    <property type="entry name" value="Periplasmic binding protein-like I"/>
    <property type="match status" value="1"/>
</dbReference>